<accession>I3S1I2</accession>
<reference evidence="1" key="1">
    <citation type="submission" date="2012-05" db="EMBL/GenBank/DDBJ databases">
        <authorList>
            <person name="Krishnakumar V."/>
            <person name="Cheung F."/>
            <person name="Xiao Y."/>
            <person name="Chan A."/>
            <person name="Moskal W.A."/>
            <person name="Town C.D."/>
        </authorList>
    </citation>
    <scope>NUCLEOTIDE SEQUENCE</scope>
</reference>
<organism evidence="1">
    <name type="scientific">Lotus japonicus</name>
    <name type="common">Lotus corniculatus var. japonicus</name>
    <dbReference type="NCBI Taxonomy" id="34305"/>
    <lineage>
        <taxon>Eukaryota</taxon>
        <taxon>Viridiplantae</taxon>
        <taxon>Streptophyta</taxon>
        <taxon>Embryophyta</taxon>
        <taxon>Tracheophyta</taxon>
        <taxon>Spermatophyta</taxon>
        <taxon>Magnoliopsida</taxon>
        <taxon>eudicotyledons</taxon>
        <taxon>Gunneridae</taxon>
        <taxon>Pentapetalae</taxon>
        <taxon>rosids</taxon>
        <taxon>fabids</taxon>
        <taxon>Fabales</taxon>
        <taxon>Fabaceae</taxon>
        <taxon>Papilionoideae</taxon>
        <taxon>50 kb inversion clade</taxon>
        <taxon>NPAAA clade</taxon>
        <taxon>Hologalegina</taxon>
        <taxon>robinioid clade</taxon>
        <taxon>Loteae</taxon>
        <taxon>Lotus</taxon>
    </lineage>
</organism>
<protein>
    <submittedName>
        <fullName evidence="1">Uncharacterized protein</fullName>
    </submittedName>
</protein>
<dbReference type="EMBL" id="BT134329">
    <property type="protein sequence ID" value="AFK34124.1"/>
    <property type="molecule type" value="mRNA"/>
</dbReference>
<dbReference type="AlphaFoldDB" id="I3S1I2"/>
<sequence>MSLLLPTAPLFACTQPHISFVNEFLEEMEALVQGDESLSELGEGEEEHTVRL</sequence>
<proteinExistence type="evidence at transcript level"/>
<name>I3S1I2_LOTJA</name>
<evidence type="ECO:0000313" key="1">
    <source>
        <dbReference type="EMBL" id="AFK34124.1"/>
    </source>
</evidence>